<keyword evidence="2" id="KW-1185">Reference proteome</keyword>
<name>A0A1N7STV6_9BURK</name>
<protein>
    <submittedName>
        <fullName evidence="1">Uncharacterized protein</fullName>
    </submittedName>
</protein>
<gene>
    <name evidence="1" type="ORF">BN2476_960064</name>
</gene>
<organism evidence="1 2">
    <name type="scientific">Paraburkholderia piptadeniae</name>
    <dbReference type="NCBI Taxonomy" id="1701573"/>
    <lineage>
        <taxon>Bacteria</taxon>
        <taxon>Pseudomonadati</taxon>
        <taxon>Pseudomonadota</taxon>
        <taxon>Betaproteobacteria</taxon>
        <taxon>Burkholderiales</taxon>
        <taxon>Burkholderiaceae</taxon>
        <taxon>Paraburkholderia</taxon>
    </lineage>
</organism>
<dbReference type="AlphaFoldDB" id="A0A1N7STV6"/>
<reference evidence="1" key="1">
    <citation type="submission" date="2016-12" db="EMBL/GenBank/DDBJ databases">
        <authorList>
            <person name="Moulin L."/>
        </authorList>
    </citation>
    <scope>NUCLEOTIDE SEQUENCE [LARGE SCALE GENOMIC DNA]</scope>
    <source>
        <strain evidence="1">STM 7183</strain>
    </source>
</reference>
<dbReference type="Proteomes" id="UP000195569">
    <property type="component" value="Unassembled WGS sequence"/>
</dbReference>
<dbReference type="EMBL" id="CYGY02000096">
    <property type="protein sequence ID" value="SIT50913.1"/>
    <property type="molecule type" value="Genomic_DNA"/>
</dbReference>
<comment type="caution">
    <text evidence="1">The sequence shown here is derived from an EMBL/GenBank/DDBJ whole genome shotgun (WGS) entry which is preliminary data.</text>
</comment>
<sequence>MVGLKPAIHMHELRYPDERHETLNCKGRALPVHWHASDCACWQAHSQIIPSRIQTDRCSRLLGLRGMWLQRGRR</sequence>
<evidence type="ECO:0000313" key="1">
    <source>
        <dbReference type="EMBL" id="SIT50913.1"/>
    </source>
</evidence>
<evidence type="ECO:0000313" key="2">
    <source>
        <dbReference type="Proteomes" id="UP000195569"/>
    </source>
</evidence>
<accession>A0A1N7STV6</accession>
<proteinExistence type="predicted"/>